<keyword evidence="1" id="KW-1185">Reference proteome</keyword>
<dbReference type="OrthoDB" id="274765at2759"/>
<dbReference type="InParanoid" id="A0A7E6CZ02"/>
<evidence type="ECO:0000313" key="1">
    <source>
        <dbReference type="Proteomes" id="UP000504628"/>
    </source>
</evidence>
<accession>A0A7E6CZ02</accession>
<dbReference type="PANTHER" id="PTHR21037">
    <property type="entry name" value="39S RIBOSOMAL PROTEIN L14, MITOCHONDRIAL"/>
    <property type="match status" value="1"/>
</dbReference>
<dbReference type="AlphaFoldDB" id="A0A7E6CZ02"/>
<sequence>MLHVHLPSQKKNGGLRIRARRLEMSVPRCPPGLCGSCGCRLGGGGAAVQWEAGPGLRGGGAALPAAAMTARQIPALVGAALGGQRPAVRPSRPLWVTAGLHQHPSVTLCFASERDRGGAGSPSQDAPVGAERLPASQELTAAERQIADLHAAACAAGQLSYLDPATGYVVLTQLAHARRGRCCGSACRHCPYGQVNVKDPAKKKQFNSYFYI</sequence>
<dbReference type="CTD" id="125086426"/>
<gene>
    <name evidence="2" type="primary">C15H1orf53</name>
</gene>
<dbReference type="RefSeq" id="XP_035871966.1">
    <property type="nucleotide sequence ID" value="XM_036016073.1"/>
</dbReference>
<dbReference type="FunCoup" id="A0A7E6CZ02">
    <property type="interactions" value="40"/>
</dbReference>
<dbReference type="KEGG" id="pdic:114512481"/>
<reference evidence="2" key="1">
    <citation type="submission" date="2025-08" db="UniProtKB">
        <authorList>
            <consortium name="RefSeq"/>
        </authorList>
    </citation>
    <scope>IDENTIFICATION</scope>
    <source>
        <tissue evidence="2">Muscle</tissue>
    </source>
</reference>
<dbReference type="InterPro" id="IPR040807">
    <property type="entry name" value="DUF5522"/>
</dbReference>
<dbReference type="Proteomes" id="UP000504628">
    <property type="component" value="Chromosome 15"/>
</dbReference>
<protein>
    <submittedName>
        <fullName evidence="2">Uncharacterized protein C1orf53 homolog</fullName>
    </submittedName>
</protein>
<proteinExistence type="predicted"/>
<evidence type="ECO:0000313" key="2">
    <source>
        <dbReference type="RefSeq" id="XP_035871966.1"/>
    </source>
</evidence>
<name>A0A7E6CZ02_9CHIR</name>
<dbReference type="PANTHER" id="PTHR21037:SF2">
    <property type="entry name" value="SIMILAR TO NOVEL PROTEIN"/>
    <property type="match status" value="1"/>
</dbReference>
<dbReference type="GeneID" id="114512481"/>
<dbReference type="Pfam" id="PF17653">
    <property type="entry name" value="DUF5522"/>
    <property type="match status" value="1"/>
</dbReference>
<organism evidence="1 2">
    <name type="scientific">Phyllostomus discolor</name>
    <name type="common">pale spear-nosed bat</name>
    <dbReference type="NCBI Taxonomy" id="89673"/>
    <lineage>
        <taxon>Eukaryota</taxon>
        <taxon>Metazoa</taxon>
        <taxon>Chordata</taxon>
        <taxon>Craniata</taxon>
        <taxon>Vertebrata</taxon>
        <taxon>Euteleostomi</taxon>
        <taxon>Mammalia</taxon>
        <taxon>Eutheria</taxon>
        <taxon>Laurasiatheria</taxon>
        <taxon>Chiroptera</taxon>
        <taxon>Yangochiroptera</taxon>
        <taxon>Phyllostomidae</taxon>
        <taxon>Phyllostominae</taxon>
        <taxon>Phyllostomus</taxon>
    </lineage>
</organism>